<organism evidence="2 3">
    <name type="scientific">Amycolatopsis panacis</name>
    <dbReference type="NCBI Taxonomy" id="2340917"/>
    <lineage>
        <taxon>Bacteria</taxon>
        <taxon>Bacillati</taxon>
        <taxon>Actinomycetota</taxon>
        <taxon>Actinomycetes</taxon>
        <taxon>Pseudonocardiales</taxon>
        <taxon>Pseudonocardiaceae</taxon>
        <taxon>Amycolatopsis</taxon>
    </lineage>
</organism>
<proteinExistence type="predicted"/>
<sequence length="77" mass="8280">MGTLRRTLWEADVVIVGGAVGGASTAHAHVTLGVWSVLLERTADFPELNRGDVLQPLSLSLFENWGVLPLDRGDGRL</sequence>
<reference evidence="2 3" key="1">
    <citation type="submission" date="2018-09" db="EMBL/GenBank/DDBJ databases">
        <title>YIM PH 21725 draft genome.</title>
        <authorList>
            <person name="Miao C."/>
        </authorList>
    </citation>
    <scope>NUCLEOTIDE SEQUENCE [LARGE SCALE GENOMIC DNA]</scope>
    <source>
        <strain evidence="3">YIM PH21725</strain>
    </source>
</reference>
<keyword evidence="3" id="KW-1185">Reference proteome</keyword>
<dbReference type="InterPro" id="IPR002938">
    <property type="entry name" value="FAD-bd"/>
</dbReference>
<evidence type="ECO:0000259" key="1">
    <source>
        <dbReference type="Pfam" id="PF01494"/>
    </source>
</evidence>
<evidence type="ECO:0000313" key="2">
    <source>
        <dbReference type="EMBL" id="RJQ83063.1"/>
    </source>
</evidence>
<dbReference type="EMBL" id="QZFV01000098">
    <property type="protein sequence ID" value="RJQ83063.1"/>
    <property type="molecule type" value="Genomic_DNA"/>
</dbReference>
<dbReference type="AlphaFoldDB" id="A0A419I089"/>
<protein>
    <recommendedName>
        <fullName evidence="1">FAD-binding domain-containing protein</fullName>
    </recommendedName>
</protein>
<gene>
    <name evidence="2" type="ORF">D5S19_20530</name>
</gene>
<dbReference type="InterPro" id="IPR036188">
    <property type="entry name" value="FAD/NAD-bd_sf"/>
</dbReference>
<feature type="domain" description="FAD-binding" evidence="1">
    <location>
        <begin position="10"/>
        <end position="68"/>
    </location>
</feature>
<dbReference type="Proteomes" id="UP000285112">
    <property type="component" value="Unassembled WGS sequence"/>
</dbReference>
<dbReference type="SUPFAM" id="SSF51905">
    <property type="entry name" value="FAD/NAD(P)-binding domain"/>
    <property type="match status" value="1"/>
</dbReference>
<evidence type="ECO:0000313" key="3">
    <source>
        <dbReference type="Proteomes" id="UP000285112"/>
    </source>
</evidence>
<name>A0A419I089_9PSEU</name>
<dbReference type="Gene3D" id="3.50.50.60">
    <property type="entry name" value="FAD/NAD(P)-binding domain"/>
    <property type="match status" value="1"/>
</dbReference>
<accession>A0A419I089</accession>
<comment type="caution">
    <text evidence="2">The sequence shown here is derived from an EMBL/GenBank/DDBJ whole genome shotgun (WGS) entry which is preliminary data.</text>
</comment>
<dbReference type="GO" id="GO:0071949">
    <property type="term" value="F:FAD binding"/>
    <property type="evidence" value="ECO:0007669"/>
    <property type="project" value="InterPro"/>
</dbReference>
<dbReference type="Pfam" id="PF01494">
    <property type="entry name" value="FAD_binding_3"/>
    <property type="match status" value="1"/>
</dbReference>